<dbReference type="EMBL" id="FNCS01000019">
    <property type="protein sequence ID" value="SDH07060.1"/>
    <property type="molecule type" value="Genomic_DNA"/>
</dbReference>
<evidence type="ECO:0000256" key="4">
    <source>
        <dbReference type="ARBA" id="ARBA00022519"/>
    </source>
</evidence>
<dbReference type="STRING" id="440168.SAMN04487974_11953"/>
<evidence type="ECO:0000256" key="5">
    <source>
        <dbReference type="ARBA" id="ARBA00022741"/>
    </source>
</evidence>
<dbReference type="InterPro" id="IPR027417">
    <property type="entry name" value="P-loop_NTPase"/>
</dbReference>
<dbReference type="AlphaFoldDB" id="A0A1G7ZG52"/>
<evidence type="ECO:0000256" key="6">
    <source>
        <dbReference type="ARBA" id="ARBA00022840"/>
    </source>
</evidence>
<keyword evidence="7" id="KW-1278">Translocase</keyword>
<feature type="domain" description="ABC transporter" evidence="9">
    <location>
        <begin position="2"/>
        <end position="213"/>
    </location>
</feature>
<gene>
    <name evidence="10" type="ORF">SAMN04487974_11953</name>
</gene>
<dbReference type="GO" id="GO:0016887">
    <property type="term" value="F:ATP hydrolysis activity"/>
    <property type="evidence" value="ECO:0007669"/>
    <property type="project" value="InterPro"/>
</dbReference>
<evidence type="ECO:0000313" key="11">
    <source>
        <dbReference type="Proteomes" id="UP000199495"/>
    </source>
</evidence>
<dbReference type="InterPro" id="IPR003593">
    <property type="entry name" value="AAA+_ATPase"/>
</dbReference>
<name>A0A1G7ZG52_9HYPH</name>
<dbReference type="GO" id="GO:0005524">
    <property type="term" value="F:ATP binding"/>
    <property type="evidence" value="ECO:0007669"/>
    <property type="project" value="UniProtKB-KW"/>
</dbReference>
<keyword evidence="3" id="KW-1003">Cell membrane</keyword>
<dbReference type="PANTHER" id="PTHR42781:SF1">
    <property type="entry name" value="THIAMINE IMPORT ATP-BINDING PROTEIN THIQ"/>
    <property type="match status" value="1"/>
</dbReference>
<evidence type="ECO:0000256" key="2">
    <source>
        <dbReference type="ARBA" id="ARBA00022448"/>
    </source>
</evidence>
<keyword evidence="5" id="KW-0547">Nucleotide-binding</keyword>
<evidence type="ECO:0000259" key="9">
    <source>
        <dbReference type="PROSITE" id="PS50893"/>
    </source>
</evidence>
<keyword evidence="6 10" id="KW-0067">ATP-binding</keyword>
<evidence type="ECO:0000313" key="10">
    <source>
        <dbReference type="EMBL" id="SDH07060.1"/>
    </source>
</evidence>
<dbReference type="SMART" id="SM00382">
    <property type="entry name" value="AAA"/>
    <property type="match status" value="1"/>
</dbReference>
<dbReference type="PANTHER" id="PTHR42781">
    <property type="entry name" value="SPERMIDINE/PUTRESCINE IMPORT ATP-BINDING PROTEIN POTA"/>
    <property type="match status" value="1"/>
</dbReference>
<accession>A0A1G7ZG52</accession>
<dbReference type="OrthoDB" id="9802264at2"/>
<sequence>MLTIDRLEFSYPGATTAFHFDLTIAAGEIVGLTGPSGSGKSTLFDLIAGFLTPNSGTISLDDRSILPLPPERRPVSILFQTDNLFEHLSAGTNVALGLGNAIRADDPRVADALDAMELPGLASRRAANLSGGQKQRVALARTLLRNRPILLLDEPFNGLDDATAQPIRRDIARLVVERGWHAILVSHQAEEIATMCARVYAIENGKARLVTEAGSNH</sequence>
<dbReference type="Proteomes" id="UP000199495">
    <property type="component" value="Unassembled WGS sequence"/>
</dbReference>
<proteinExistence type="inferred from homology"/>
<dbReference type="SUPFAM" id="SSF52540">
    <property type="entry name" value="P-loop containing nucleoside triphosphate hydrolases"/>
    <property type="match status" value="1"/>
</dbReference>
<reference evidence="10 11" key="1">
    <citation type="submission" date="2016-10" db="EMBL/GenBank/DDBJ databases">
        <authorList>
            <person name="de Groot N.N."/>
        </authorList>
    </citation>
    <scope>NUCLEOTIDE SEQUENCE [LARGE SCALE GENOMIC DNA]</scope>
    <source>
        <strain evidence="10 11">CGMCC 1.10267</strain>
    </source>
</reference>
<dbReference type="Gene3D" id="3.40.50.300">
    <property type="entry name" value="P-loop containing nucleotide triphosphate hydrolases"/>
    <property type="match status" value="1"/>
</dbReference>
<dbReference type="Pfam" id="PF00005">
    <property type="entry name" value="ABC_tran"/>
    <property type="match status" value="1"/>
</dbReference>
<evidence type="ECO:0000256" key="3">
    <source>
        <dbReference type="ARBA" id="ARBA00022475"/>
    </source>
</evidence>
<dbReference type="InterPro" id="IPR050093">
    <property type="entry name" value="ABC_SmlMolc_Importer"/>
</dbReference>
<keyword evidence="8" id="KW-0472">Membrane</keyword>
<keyword evidence="2" id="KW-0813">Transport</keyword>
<dbReference type="InterPro" id="IPR003439">
    <property type="entry name" value="ABC_transporter-like_ATP-bd"/>
</dbReference>
<comment type="similarity">
    <text evidence="1">Belongs to the ABC transporter superfamily.</text>
</comment>
<dbReference type="InterPro" id="IPR017871">
    <property type="entry name" value="ABC_transporter-like_CS"/>
</dbReference>
<protein>
    <submittedName>
        <fullName evidence="10">Thiamine transport system ATP-binding protein</fullName>
    </submittedName>
</protein>
<dbReference type="RefSeq" id="WP_090598837.1">
    <property type="nucleotide sequence ID" value="NZ_FNCS01000019.1"/>
</dbReference>
<keyword evidence="4" id="KW-0997">Cell inner membrane</keyword>
<evidence type="ECO:0000256" key="7">
    <source>
        <dbReference type="ARBA" id="ARBA00022967"/>
    </source>
</evidence>
<keyword evidence="11" id="KW-1185">Reference proteome</keyword>
<evidence type="ECO:0000256" key="1">
    <source>
        <dbReference type="ARBA" id="ARBA00005417"/>
    </source>
</evidence>
<dbReference type="PROSITE" id="PS50893">
    <property type="entry name" value="ABC_TRANSPORTER_2"/>
    <property type="match status" value="1"/>
</dbReference>
<organism evidence="10 11">
    <name type="scientific">Pelagibacterium luteolum</name>
    <dbReference type="NCBI Taxonomy" id="440168"/>
    <lineage>
        <taxon>Bacteria</taxon>
        <taxon>Pseudomonadati</taxon>
        <taxon>Pseudomonadota</taxon>
        <taxon>Alphaproteobacteria</taxon>
        <taxon>Hyphomicrobiales</taxon>
        <taxon>Devosiaceae</taxon>
        <taxon>Pelagibacterium</taxon>
    </lineage>
</organism>
<dbReference type="PROSITE" id="PS00211">
    <property type="entry name" value="ABC_TRANSPORTER_1"/>
    <property type="match status" value="1"/>
</dbReference>
<evidence type="ECO:0000256" key="8">
    <source>
        <dbReference type="ARBA" id="ARBA00023136"/>
    </source>
</evidence>